<proteinExistence type="inferred from homology"/>
<accession>A0A815TAV7</accession>
<dbReference type="Pfam" id="PF01370">
    <property type="entry name" value="Epimerase"/>
    <property type="match status" value="2"/>
</dbReference>
<dbReference type="InterPro" id="IPR036291">
    <property type="entry name" value="NAD(P)-bd_dom_sf"/>
</dbReference>
<evidence type="ECO:0000313" key="5">
    <source>
        <dbReference type="Proteomes" id="UP000663852"/>
    </source>
</evidence>
<feature type="domain" description="NAD-dependent epimerase/dehydratase" evidence="3">
    <location>
        <begin position="245"/>
        <end position="319"/>
    </location>
</feature>
<comment type="caution">
    <text evidence="4">The sequence shown here is derived from an EMBL/GenBank/DDBJ whole genome shotgun (WGS) entry which is preliminary data.</text>
</comment>
<evidence type="ECO:0000259" key="3">
    <source>
        <dbReference type="Pfam" id="PF01370"/>
    </source>
</evidence>
<dbReference type="AlphaFoldDB" id="A0A815TAV7"/>
<keyword evidence="2" id="KW-0472">Membrane</keyword>
<name>A0A815TAV7_ADIRI</name>
<reference evidence="4" key="1">
    <citation type="submission" date="2021-02" db="EMBL/GenBank/DDBJ databases">
        <authorList>
            <person name="Nowell W R."/>
        </authorList>
    </citation>
    <scope>NUCLEOTIDE SEQUENCE</scope>
</reference>
<dbReference type="PANTHER" id="PTHR43000">
    <property type="entry name" value="DTDP-D-GLUCOSE 4,6-DEHYDRATASE-RELATED"/>
    <property type="match status" value="1"/>
</dbReference>
<dbReference type="Proteomes" id="UP000663852">
    <property type="component" value="Unassembled WGS sequence"/>
</dbReference>
<feature type="domain" description="NAD-dependent epimerase/dehydratase" evidence="3">
    <location>
        <begin position="104"/>
        <end position="215"/>
    </location>
</feature>
<keyword evidence="2" id="KW-1133">Transmembrane helix</keyword>
<dbReference type="SUPFAM" id="SSF51735">
    <property type="entry name" value="NAD(P)-binding Rossmann-fold domains"/>
    <property type="match status" value="1"/>
</dbReference>
<evidence type="ECO:0000313" key="4">
    <source>
        <dbReference type="EMBL" id="CAF1503970.1"/>
    </source>
</evidence>
<gene>
    <name evidence="4" type="ORF">EDS130_LOCUS42809</name>
</gene>
<organism evidence="4 5">
    <name type="scientific">Adineta ricciae</name>
    <name type="common">Rotifer</name>
    <dbReference type="NCBI Taxonomy" id="249248"/>
    <lineage>
        <taxon>Eukaryota</taxon>
        <taxon>Metazoa</taxon>
        <taxon>Spiralia</taxon>
        <taxon>Gnathifera</taxon>
        <taxon>Rotifera</taxon>
        <taxon>Eurotatoria</taxon>
        <taxon>Bdelloidea</taxon>
        <taxon>Adinetida</taxon>
        <taxon>Adinetidae</taxon>
        <taxon>Adineta</taxon>
    </lineage>
</organism>
<sequence length="699" mass="80771">MYHMLKRNQHSQLHTNMMNQQHLCLLLLVTCIVVGTLFYIKQPTSYRHILRQYRKIVISHLQSNTYLESFLSTDQYVLHDGSDCIYYDNKNGLFHPNTKHPRFIVTGGAGFIGSHLVKRLTQQYNPSQIKVLDNLSHGRLHNLQYADGTWSISTTRDFCLVDLRNVHVALKYVTGADVVFHLAKVFSTSNRSSALYETSLVKVNVMYAMKLNTIANLVFAEGGWPTKLNSSVPLSEKLKQYENDLVHSHEFNIGVVRLESVYGPNCDYTDLNEQIVGWLIAKGLSADKDSLTRWSVREEHRDLIYVDDAVDGLMLVYEEGMNKGVLDVRSDRRTSTKELVHMIENVSEEKLGRRVTGSYEFTSGESGEESYGDGKNILRWSPKVKLEDGIWRTMTWIGENQNKPRVLVTALGQARGGRLAWNSLHKFLLRPFNAHLAWYTTQVETSSYLHERAQYLWMEPNHDEWDLVYEMAAKACNNVKVVGKWREYCNIPGLFMGGIGKCAHSSRTAVLFGLRWLLQQKISKLQLLDKYDWFILTRVDELHLCEHFDFTTTTESDILLPTDEHYNGWSDRHLIARASMFMKVINITNELICRPDYWLEKVAEFQYERNIEVVQKLIWDDMGLTVSEFSRSMFTVRSEGDPTAWSRGEFDPDLNLFGLRVKYPKEFTSAKARCANTSLTGAIESLRRYEWKVVKQVLF</sequence>
<feature type="transmembrane region" description="Helical" evidence="2">
    <location>
        <begin position="21"/>
        <end position="40"/>
    </location>
</feature>
<dbReference type="InterPro" id="IPR001509">
    <property type="entry name" value="Epimerase_deHydtase"/>
</dbReference>
<evidence type="ECO:0000256" key="2">
    <source>
        <dbReference type="SAM" id="Phobius"/>
    </source>
</evidence>
<protein>
    <recommendedName>
        <fullName evidence="3">NAD-dependent epimerase/dehydratase domain-containing protein</fullName>
    </recommendedName>
</protein>
<dbReference type="Gene3D" id="3.40.50.720">
    <property type="entry name" value="NAD(P)-binding Rossmann-like Domain"/>
    <property type="match status" value="1"/>
</dbReference>
<dbReference type="OrthoDB" id="16464at2759"/>
<dbReference type="EMBL" id="CAJNOJ010000652">
    <property type="protein sequence ID" value="CAF1503970.1"/>
    <property type="molecule type" value="Genomic_DNA"/>
</dbReference>
<evidence type="ECO:0000256" key="1">
    <source>
        <dbReference type="ARBA" id="ARBA00007637"/>
    </source>
</evidence>
<keyword evidence="2" id="KW-0812">Transmembrane</keyword>
<comment type="similarity">
    <text evidence="1">Belongs to the NAD(P)-dependent epimerase/dehydratase family.</text>
</comment>